<feature type="non-terminal residue" evidence="18">
    <location>
        <position position="334"/>
    </location>
</feature>
<comment type="catalytic activity">
    <reaction evidence="12">
        <text>L-threonyl-[protein] + ATP = O-phospho-L-threonyl-[protein] + ADP + H(+)</text>
        <dbReference type="Rhea" id="RHEA:46608"/>
        <dbReference type="Rhea" id="RHEA-COMP:11060"/>
        <dbReference type="Rhea" id="RHEA-COMP:11605"/>
        <dbReference type="ChEBI" id="CHEBI:15378"/>
        <dbReference type="ChEBI" id="CHEBI:30013"/>
        <dbReference type="ChEBI" id="CHEBI:30616"/>
        <dbReference type="ChEBI" id="CHEBI:61977"/>
        <dbReference type="ChEBI" id="CHEBI:456216"/>
        <dbReference type="EC" id="2.7.11.1"/>
    </reaction>
</comment>
<dbReference type="GO" id="GO:0046872">
    <property type="term" value="F:metal ion binding"/>
    <property type="evidence" value="ECO:0007669"/>
    <property type="project" value="UniProtKB-KW"/>
</dbReference>
<protein>
    <recommendedName>
        <fullName evidence="3">non-specific serine/threonine protein kinase</fullName>
        <ecNumber evidence="3">2.7.11.1</ecNumber>
    </recommendedName>
</protein>
<evidence type="ECO:0000256" key="2">
    <source>
        <dbReference type="ARBA" id="ARBA00006234"/>
    </source>
</evidence>
<comment type="catalytic activity">
    <reaction evidence="13">
        <text>L-seryl-[protein] + ATP = O-phospho-L-seryl-[protein] + ADP + H(+)</text>
        <dbReference type="Rhea" id="RHEA:17989"/>
        <dbReference type="Rhea" id="RHEA-COMP:9863"/>
        <dbReference type="Rhea" id="RHEA-COMP:11604"/>
        <dbReference type="ChEBI" id="CHEBI:15378"/>
        <dbReference type="ChEBI" id="CHEBI:29999"/>
        <dbReference type="ChEBI" id="CHEBI:30616"/>
        <dbReference type="ChEBI" id="CHEBI:83421"/>
        <dbReference type="ChEBI" id="CHEBI:456216"/>
        <dbReference type="EC" id="2.7.11.1"/>
    </reaction>
</comment>
<dbReference type="Proteomes" id="UP000001593">
    <property type="component" value="Unassembled WGS sequence"/>
</dbReference>
<keyword evidence="6" id="KW-0808">Transferase</keyword>
<evidence type="ECO:0000313" key="19">
    <source>
        <dbReference type="Proteomes" id="UP000001593"/>
    </source>
</evidence>
<dbReference type="FunFam" id="3.30.200.20:FF:000003">
    <property type="entry name" value="Non-specific serine/threonine protein kinase"/>
    <property type="match status" value="1"/>
</dbReference>
<dbReference type="FunFam" id="1.10.510.10:FF:000156">
    <property type="entry name" value="Serine/threonine-protein kinase SIK3 homolog"/>
    <property type="match status" value="1"/>
</dbReference>
<keyword evidence="9" id="KW-0418">Kinase</keyword>
<dbReference type="Pfam" id="PF00069">
    <property type="entry name" value="Pkinase"/>
    <property type="match status" value="1"/>
</dbReference>
<dbReference type="SUPFAM" id="SSF46934">
    <property type="entry name" value="UBA-like"/>
    <property type="match status" value="1"/>
</dbReference>
<keyword evidence="19" id="KW-1185">Reference proteome</keyword>
<proteinExistence type="inferred from homology"/>
<gene>
    <name evidence="18" type="ORF">NEMVEDRAFT_v1g161733</name>
</gene>
<comment type="similarity">
    <text evidence="2">Belongs to the protein kinase superfamily. CAMK Ser/Thr protein kinase family. SNF1 subfamily.</text>
</comment>
<dbReference type="SUPFAM" id="SSF56112">
    <property type="entry name" value="Protein kinase-like (PK-like)"/>
    <property type="match status" value="1"/>
</dbReference>
<evidence type="ECO:0000256" key="6">
    <source>
        <dbReference type="ARBA" id="ARBA00022679"/>
    </source>
</evidence>
<keyword evidence="10 14" id="KW-0067">ATP-binding</keyword>
<reference evidence="18 19" key="1">
    <citation type="journal article" date="2007" name="Science">
        <title>Sea anemone genome reveals ancestral eumetazoan gene repertoire and genomic organization.</title>
        <authorList>
            <person name="Putnam N.H."/>
            <person name="Srivastava M."/>
            <person name="Hellsten U."/>
            <person name="Dirks B."/>
            <person name="Chapman J."/>
            <person name="Salamov A."/>
            <person name="Terry A."/>
            <person name="Shapiro H."/>
            <person name="Lindquist E."/>
            <person name="Kapitonov V.V."/>
            <person name="Jurka J."/>
            <person name="Genikhovich G."/>
            <person name="Grigoriev I.V."/>
            <person name="Lucas S.M."/>
            <person name="Steele R.E."/>
            <person name="Finnerty J.R."/>
            <person name="Technau U."/>
            <person name="Martindale M.Q."/>
            <person name="Rokhsar D.S."/>
        </authorList>
    </citation>
    <scope>NUCLEOTIDE SEQUENCE [LARGE SCALE GENOMIC DNA]</scope>
    <source>
        <strain evidence="19">CH2 X CH6</strain>
    </source>
</reference>
<dbReference type="Gene3D" id="1.10.510.10">
    <property type="entry name" value="Transferase(Phosphotransferase) domain 1"/>
    <property type="match status" value="1"/>
</dbReference>
<dbReference type="OrthoDB" id="193931at2759"/>
<dbReference type="EMBL" id="DS469530">
    <property type="protein sequence ID" value="EDO46035.1"/>
    <property type="molecule type" value="Genomic_DNA"/>
</dbReference>
<dbReference type="OMA" id="ISANFRV"/>
<evidence type="ECO:0000256" key="14">
    <source>
        <dbReference type="PROSITE-ProRule" id="PRU10141"/>
    </source>
</evidence>
<dbReference type="InterPro" id="IPR008271">
    <property type="entry name" value="Ser/Thr_kinase_AS"/>
</dbReference>
<dbReference type="GO" id="GO:0035556">
    <property type="term" value="P:intracellular signal transduction"/>
    <property type="evidence" value="ECO:0000318"/>
    <property type="project" value="GO_Central"/>
</dbReference>
<keyword evidence="4 15" id="KW-0723">Serine/threonine-protein kinase</keyword>
<evidence type="ECO:0000256" key="12">
    <source>
        <dbReference type="ARBA" id="ARBA00047899"/>
    </source>
</evidence>
<evidence type="ECO:0000313" key="18">
    <source>
        <dbReference type="EMBL" id="EDO46035.1"/>
    </source>
</evidence>
<evidence type="ECO:0000256" key="5">
    <source>
        <dbReference type="ARBA" id="ARBA00022553"/>
    </source>
</evidence>
<dbReference type="GO" id="GO:0005524">
    <property type="term" value="F:ATP binding"/>
    <property type="evidence" value="ECO:0007669"/>
    <property type="project" value="UniProtKB-UniRule"/>
</dbReference>
<dbReference type="PhylomeDB" id="A7RR22"/>
<organism evidence="18 19">
    <name type="scientific">Nematostella vectensis</name>
    <name type="common">Starlet sea anemone</name>
    <dbReference type="NCBI Taxonomy" id="45351"/>
    <lineage>
        <taxon>Eukaryota</taxon>
        <taxon>Metazoa</taxon>
        <taxon>Cnidaria</taxon>
        <taxon>Anthozoa</taxon>
        <taxon>Hexacorallia</taxon>
        <taxon>Actiniaria</taxon>
        <taxon>Edwardsiidae</taxon>
        <taxon>Nematostella</taxon>
    </lineage>
</organism>
<dbReference type="InterPro" id="IPR009060">
    <property type="entry name" value="UBA-like_sf"/>
</dbReference>
<evidence type="ECO:0000256" key="3">
    <source>
        <dbReference type="ARBA" id="ARBA00012513"/>
    </source>
</evidence>
<keyword evidence="7" id="KW-0479">Metal-binding</keyword>
<evidence type="ECO:0000256" key="1">
    <source>
        <dbReference type="ARBA" id="ARBA00001946"/>
    </source>
</evidence>
<dbReference type="AlphaFoldDB" id="A7RR22"/>
<dbReference type="PROSITE" id="PS50030">
    <property type="entry name" value="UBA"/>
    <property type="match status" value="1"/>
</dbReference>
<dbReference type="InterPro" id="IPR000719">
    <property type="entry name" value="Prot_kinase_dom"/>
</dbReference>
<accession>A7RR22</accession>
<evidence type="ECO:0000256" key="8">
    <source>
        <dbReference type="ARBA" id="ARBA00022741"/>
    </source>
</evidence>
<evidence type="ECO:0000256" key="11">
    <source>
        <dbReference type="ARBA" id="ARBA00022842"/>
    </source>
</evidence>
<evidence type="ECO:0000259" key="16">
    <source>
        <dbReference type="PROSITE" id="PS50011"/>
    </source>
</evidence>
<evidence type="ECO:0000256" key="13">
    <source>
        <dbReference type="ARBA" id="ARBA00048679"/>
    </source>
</evidence>
<name>A7RR22_NEMVE</name>
<sequence>MAAKLRTHSRHGSVVRIGFYNIEKTIGKGNFAVVKLATHCITKSKVAVKIIDKSQLDDDNLTKVKREVKVMKKLAHPHIIKLHEVMETERMLYLVTEYASKGEIFDYLVAHGRMQEKEAKNTFNQIVSAIEYCHKMNIVHRDLKAENLLLDEDMNIKIADFGFSNIFQADKKLKTWCGSPPYAAPELFEGKEYLGPEVDIWSLGVVLYVLVCGALPFDGSTLQSLRSRVLDGRFRIPFFMSTECEHLIRHMLVRDPVKRFTIPQIRQHKWMAEVTGKKNKEENPLYIHESCQDVDIREDVIRKMKNMGFDREKTIQAIKNKDYDHNAGVYSLLL</sequence>
<dbReference type="STRING" id="45351.A7RR22"/>
<dbReference type="InterPro" id="IPR057380">
    <property type="entry name" value="UBA_SIK1/2/3"/>
</dbReference>
<dbReference type="InterPro" id="IPR011009">
    <property type="entry name" value="Kinase-like_dom_sf"/>
</dbReference>
<evidence type="ECO:0000256" key="10">
    <source>
        <dbReference type="ARBA" id="ARBA00022840"/>
    </source>
</evidence>
<dbReference type="InterPro" id="IPR017441">
    <property type="entry name" value="Protein_kinase_ATP_BS"/>
</dbReference>
<dbReference type="InterPro" id="IPR034672">
    <property type="entry name" value="SIK"/>
</dbReference>
<feature type="domain" description="Protein kinase" evidence="16">
    <location>
        <begin position="20"/>
        <end position="271"/>
    </location>
</feature>
<dbReference type="PANTHER" id="PTHR24346:SF42">
    <property type="entry name" value="SERINE_THREONINE-PROTEIN KINASE SIK3"/>
    <property type="match status" value="1"/>
</dbReference>
<dbReference type="SMART" id="SM00220">
    <property type="entry name" value="S_TKc"/>
    <property type="match status" value="1"/>
</dbReference>
<dbReference type="PROSITE" id="PS00108">
    <property type="entry name" value="PROTEIN_KINASE_ST"/>
    <property type="match status" value="1"/>
</dbReference>
<evidence type="ECO:0000256" key="4">
    <source>
        <dbReference type="ARBA" id="ARBA00022527"/>
    </source>
</evidence>
<evidence type="ECO:0000259" key="17">
    <source>
        <dbReference type="PROSITE" id="PS50030"/>
    </source>
</evidence>
<dbReference type="PROSITE" id="PS50011">
    <property type="entry name" value="PROTEIN_KINASE_DOM"/>
    <property type="match status" value="1"/>
</dbReference>
<dbReference type="KEGG" id="nve:5518182"/>
<dbReference type="InParanoid" id="A7RR22"/>
<dbReference type="InterPro" id="IPR015940">
    <property type="entry name" value="UBA"/>
</dbReference>
<dbReference type="EC" id="2.7.11.1" evidence="3"/>
<comment type="cofactor">
    <cofactor evidence="1">
        <name>Mg(2+)</name>
        <dbReference type="ChEBI" id="CHEBI:18420"/>
    </cofactor>
</comment>
<evidence type="ECO:0000256" key="7">
    <source>
        <dbReference type="ARBA" id="ARBA00022723"/>
    </source>
</evidence>
<dbReference type="PROSITE" id="PS00107">
    <property type="entry name" value="PROTEIN_KINASE_ATP"/>
    <property type="match status" value="1"/>
</dbReference>
<dbReference type="Pfam" id="PF23312">
    <property type="entry name" value="UBA_SIK3"/>
    <property type="match status" value="1"/>
</dbReference>
<dbReference type="CDD" id="cd14071">
    <property type="entry name" value="STKc_SIK"/>
    <property type="match status" value="1"/>
</dbReference>
<evidence type="ECO:0000256" key="9">
    <source>
        <dbReference type="ARBA" id="ARBA00022777"/>
    </source>
</evidence>
<feature type="binding site" evidence="14">
    <location>
        <position position="49"/>
    </location>
    <ligand>
        <name>ATP</name>
        <dbReference type="ChEBI" id="CHEBI:30616"/>
    </ligand>
</feature>
<keyword evidence="11" id="KW-0460">Magnesium</keyword>
<dbReference type="HOGENOM" id="CLU_000288_63_0_1"/>
<evidence type="ECO:0000256" key="15">
    <source>
        <dbReference type="RuleBase" id="RU000304"/>
    </source>
</evidence>
<dbReference type="PANTHER" id="PTHR24346">
    <property type="entry name" value="MAP/MICROTUBULE AFFINITY-REGULATING KINASE"/>
    <property type="match status" value="1"/>
</dbReference>
<dbReference type="GO" id="GO:0004674">
    <property type="term" value="F:protein serine/threonine kinase activity"/>
    <property type="evidence" value="ECO:0000318"/>
    <property type="project" value="GO_Central"/>
</dbReference>
<keyword evidence="8 14" id="KW-0547">Nucleotide-binding</keyword>
<dbReference type="eggNOG" id="KOG0586">
    <property type="taxonomic scope" value="Eukaryota"/>
</dbReference>
<feature type="domain" description="UBA" evidence="17">
    <location>
        <begin position="295"/>
        <end position="334"/>
    </location>
</feature>
<keyword evidence="5" id="KW-0597">Phosphoprotein</keyword>